<keyword evidence="3" id="KW-1185">Reference proteome</keyword>
<keyword evidence="1" id="KW-1133">Transmembrane helix</keyword>
<feature type="transmembrane region" description="Helical" evidence="1">
    <location>
        <begin position="86"/>
        <end position="105"/>
    </location>
</feature>
<organism evidence="2 3">
    <name type="scientific">Lacinutrix iliipiscaria</name>
    <dbReference type="NCBI Taxonomy" id="1230532"/>
    <lineage>
        <taxon>Bacteria</taxon>
        <taxon>Pseudomonadati</taxon>
        <taxon>Bacteroidota</taxon>
        <taxon>Flavobacteriia</taxon>
        <taxon>Flavobacteriales</taxon>
        <taxon>Flavobacteriaceae</taxon>
        <taxon>Lacinutrix</taxon>
    </lineage>
</organism>
<evidence type="ECO:0000256" key="1">
    <source>
        <dbReference type="SAM" id="Phobius"/>
    </source>
</evidence>
<evidence type="ECO:0000313" key="2">
    <source>
        <dbReference type="EMBL" id="MFD2822063.1"/>
    </source>
</evidence>
<keyword evidence="1" id="KW-0472">Membrane</keyword>
<dbReference type="EMBL" id="JBHUOV010000001">
    <property type="protein sequence ID" value="MFD2822063.1"/>
    <property type="molecule type" value="Genomic_DNA"/>
</dbReference>
<dbReference type="Proteomes" id="UP001597533">
    <property type="component" value="Unassembled WGS sequence"/>
</dbReference>
<evidence type="ECO:0000313" key="3">
    <source>
        <dbReference type="Proteomes" id="UP001597533"/>
    </source>
</evidence>
<keyword evidence="1" id="KW-0812">Transmembrane</keyword>
<gene>
    <name evidence="2" type="ORF">ACFS5M_00175</name>
</gene>
<feature type="transmembrane region" description="Helical" evidence="1">
    <location>
        <begin position="7"/>
        <end position="23"/>
    </location>
</feature>
<reference evidence="3" key="1">
    <citation type="journal article" date="2019" name="Int. J. Syst. Evol. Microbiol.">
        <title>The Global Catalogue of Microorganisms (GCM) 10K type strain sequencing project: providing services to taxonomists for standard genome sequencing and annotation.</title>
        <authorList>
            <consortium name="The Broad Institute Genomics Platform"/>
            <consortium name="The Broad Institute Genome Sequencing Center for Infectious Disease"/>
            <person name="Wu L."/>
            <person name="Ma J."/>
        </authorList>
    </citation>
    <scope>NUCLEOTIDE SEQUENCE [LARGE SCALE GENOMIC DNA]</scope>
    <source>
        <strain evidence="3">KCTC 32141</strain>
    </source>
</reference>
<name>A0ABW5WH51_9FLAO</name>
<feature type="transmembrane region" description="Helical" evidence="1">
    <location>
        <begin position="53"/>
        <end position="74"/>
    </location>
</feature>
<feature type="transmembrane region" description="Helical" evidence="1">
    <location>
        <begin position="117"/>
        <end position="138"/>
    </location>
</feature>
<dbReference type="NCBIfam" id="TIGR04127">
    <property type="entry name" value="flavo_near_exo"/>
    <property type="match status" value="1"/>
</dbReference>
<comment type="caution">
    <text evidence="2">The sequence shown here is derived from an EMBL/GenBank/DDBJ whole genome shotgun (WGS) entry which is preliminary data.</text>
</comment>
<dbReference type="InterPro" id="IPR026414">
    <property type="entry name" value="ExosoTase_F-assoc_memb"/>
</dbReference>
<proteinExistence type="predicted"/>
<protein>
    <submittedName>
        <fullName evidence="2">Exosortase F system-associated protein</fullName>
    </submittedName>
</protein>
<sequence>MHKLTKIGLLTVLGVLLILIRVFEDQLFYDPFLEFFRNDYLYLDSPRRETFKLTMFTVLRYVINSVISLGVLWVLFKDRGVIKFSVLIYTIALIILLLLFLYFVINPKQEDYYLFFNIRRFLIQPLILLLLIPAFFYYKQHE</sequence>
<dbReference type="RefSeq" id="WP_183484075.1">
    <property type="nucleotide sequence ID" value="NZ_JBHUOV010000001.1"/>
</dbReference>
<accession>A0ABW5WH51</accession>